<organism evidence="7 8">
    <name type="scientific">Candidula unifasciata</name>
    <dbReference type="NCBI Taxonomy" id="100452"/>
    <lineage>
        <taxon>Eukaryota</taxon>
        <taxon>Metazoa</taxon>
        <taxon>Spiralia</taxon>
        <taxon>Lophotrochozoa</taxon>
        <taxon>Mollusca</taxon>
        <taxon>Gastropoda</taxon>
        <taxon>Heterobranchia</taxon>
        <taxon>Euthyneura</taxon>
        <taxon>Panpulmonata</taxon>
        <taxon>Eupulmonata</taxon>
        <taxon>Stylommatophora</taxon>
        <taxon>Helicina</taxon>
        <taxon>Helicoidea</taxon>
        <taxon>Geomitridae</taxon>
        <taxon>Candidula</taxon>
    </lineage>
</organism>
<dbReference type="EMBL" id="CAJHNH020002886">
    <property type="protein sequence ID" value="CAG5127992.1"/>
    <property type="molecule type" value="Genomic_DNA"/>
</dbReference>
<evidence type="ECO:0000256" key="4">
    <source>
        <dbReference type="ARBA" id="ARBA00023157"/>
    </source>
</evidence>
<keyword evidence="1" id="KW-0245">EGF-like domain</keyword>
<dbReference type="InterPro" id="IPR042635">
    <property type="entry name" value="MEGF10/SREC1/2-like"/>
</dbReference>
<feature type="domain" description="Fucolectin tachylectin-4 pentraxin-1" evidence="6">
    <location>
        <begin position="184"/>
        <end position="330"/>
    </location>
</feature>
<keyword evidence="5" id="KW-0732">Signal</keyword>
<dbReference type="InterPro" id="IPR006585">
    <property type="entry name" value="FTP1"/>
</dbReference>
<dbReference type="Gene3D" id="2.60.120.260">
    <property type="entry name" value="Galactose-binding domain-like"/>
    <property type="match status" value="1"/>
</dbReference>
<evidence type="ECO:0000256" key="3">
    <source>
        <dbReference type="ARBA" id="ARBA00022837"/>
    </source>
</evidence>
<gene>
    <name evidence="7" type="ORF">CUNI_LOCUS13550</name>
</gene>
<evidence type="ECO:0000259" key="6">
    <source>
        <dbReference type="SMART" id="SM00607"/>
    </source>
</evidence>
<comment type="caution">
    <text evidence="7">The sequence shown here is derived from an EMBL/GenBank/DDBJ whole genome shotgun (WGS) entry which is preliminary data.</text>
</comment>
<evidence type="ECO:0000313" key="8">
    <source>
        <dbReference type="Proteomes" id="UP000678393"/>
    </source>
</evidence>
<evidence type="ECO:0000256" key="5">
    <source>
        <dbReference type="SAM" id="SignalP"/>
    </source>
</evidence>
<proteinExistence type="predicted"/>
<dbReference type="Proteomes" id="UP000678393">
    <property type="component" value="Unassembled WGS sequence"/>
</dbReference>
<dbReference type="PANTHER" id="PTHR24043">
    <property type="entry name" value="SCAVENGER RECEPTOR CLASS F"/>
    <property type="match status" value="1"/>
</dbReference>
<dbReference type="OrthoDB" id="6151688at2759"/>
<feature type="chain" id="PRO_5035943289" description="Fucolectin tachylectin-4 pentraxin-1 domain-containing protein" evidence="5">
    <location>
        <begin position="24"/>
        <end position="433"/>
    </location>
</feature>
<evidence type="ECO:0000256" key="2">
    <source>
        <dbReference type="ARBA" id="ARBA00022723"/>
    </source>
</evidence>
<dbReference type="PANTHER" id="PTHR24043:SF8">
    <property type="entry name" value="EGF-LIKE DOMAIN-CONTAINING PROTEIN"/>
    <property type="match status" value="1"/>
</dbReference>
<dbReference type="Pfam" id="PF22633">
    <property type="entry name" value="F5_F8_type_C_2"/>
    <property type="match status" value="1"/>
</dbReference>
<dbReference type="SUPFAM" id="SSF49785">
    <property type="entry name" value="Galactose-binding domain-like"/>
    <property type="match status" value="1"/>
</dbReference>
<protein>
    <recommendedName>
        <fullName evidence="6">Fucolectin tachylectin-4 pentraxin-1 domain-containing protein</fullName>
    </recommendedName>
</protein>
<name>A0A8S3ZL50_9EUPU</name>
<dbReference type="AlphaFoldDB" id="A0A8S3ZL50"/>
<dbReference type="GO" id="GO:0046872">
    <property type="term" value="F:metal ion binding"/>
    <property type="evidence" value="ECO:0007669"/>
    <property type="project" value="UniProtKB-KW"/>
</dbReference>
<reference evidence="7" key="1">
    <citation type="submission" date="2021-04" db="EMBL/GenBank/DDBJ databases">
        <authorList>
            <consortium name="Molecular Ecology Group"/>
        </authorList>
    </citation>
    <scope>NUCLEOTIDE SEQUENCE</scope>
</reference>
<dbReference type="GO" id="GO:0005044">
    <property type="term" value="F:scavenger receptor activity"/>
    <property type="evidence" value="ECO:0007669"/>
    <property type="project" value="InterPro"/>
</dbReference>
<feature type="signal peptide" evidence="5">
    <location>
        <begin position="1"/>
        <end position="23"/>
    </location>
</feature>
<sequence>MGMRGTVILLLAPMILLTWQAASQNSCDPGWFGSLCQYKCRCRQNKCAANGVCTNNASCEGGWFGPACQYADLAFRSYTSARWQSQDGDDKTCLTSSDSDSITVKLNKTYHFSWLRVRLSNPDLLYNVTVYFRRDNSLNCTNKRTSRVDNTTLDIHCDLHAKVNELTLSGAGVPHLCSVYISGGRNLALRQNTTQSSLYELFATSDKAVDGNTDKAYTKKSCSHTEGGKDYPNLNLTLSRPQHVTRYVIYNRSNRRDRLKGFVLTSYSQSLTPVFNYTDRKASAQLVYTVIADNVTVPTYLVNVVATDTREKILTLCELEVYGESACPPGQYGRECEHTCNCAGDQSCFVSTGGCSSGCAAGFQGEDCMTRCDPGRYGLGCQSSCSQFCVRDNDTRTDFCNNTNGACLYGCQDGYQGPTCTEGTSLAFNHIQN</sequence>
<keyword evidence="8" id="KW-1185">Reference proteome</keyword>
<keyword evidence="4" id="KW-1015">Disulfide bond</keyword>
<evidence type="ECO:0000313" key="7">
    <source>
        <dbReference type="EMBL" id="CAG5127992.1"/>
    </source>
</evidence>
<accession>A0A8S3ZL50</accession>
<dbReference type="SMART" id="SM00607">
    <property type="entry name" value="FTP"/>
    <property type="match status" value="1"/>
</dbReference>
<evidence type="ECO:0000256" key="1">
    <source>
        <dbReference type="ARBA" id="ARBA00022536"/>
    </source>
</evidence>
<keyword evidence="3" id="KW-0106">Calcium</keyword>
<dbReference type="InterPro" id="IPR008979">
    <property type="entry name" value="Galactose-bd-like_sf"/>
</dbReference>
<keyword evidence="2" id="KW-0479">Metal-binding</keyword>